<evidence type="ECO:0000256" key="5">
    <source>
        <dbReference type="ARBA" id="ARBA00022989"/>
    </source>
</evidence>
<dbReference type="SUPFAM" id="SSF103481">
    <property type="entry name" value="Multidrug resistance efflux transporter EmrE"/>
    <property type="match status" value="1"/>
</dbReference>
<evidence type="ECO:0000313" key="10">
    <source>
        <dbReference type="Proteomes" id="UP000001744"/>
    </source>
</evidence>
<evidence type="ECO:0000313" key="9">
    <source>
        <dbReference type="JaponicusDB" id="SJAG_00434"/>
    </source>
</evidence>
<feature type="transmembrane region" description="Helical" evidence="7">
    <location>
        <begin position="153"/>
        <end position="175"/>
    </location>
</feature>
<evidence type="ECO:0000256" key="2">
    <source>
        <dbReference type="ARBA" id="ARBA00022448"/>
    </source>
</evidence>
<dbReference type="GeneID" id="7049579"/>
<dbReference type="OMA" id="NPFTGWH"/>
<keyword evidence="4 7" id="KW-0812">Transmembrane</keyword>
<dbReference type="eggNOG" id="KOG1583">
    <property type="taxonomic scope" value="Eukaryota"/>
</dbReference>
<dbReference type="GO" id="GO:1990569">
    <property type="term" value="P:UDP-N-acetylglucosamine transmembrane transport"/>
    <property type="evidence" value="ECO:0000318"/>
    <property type="project" value="GO_Central"/>
</dbReference>
<feature type="transmembrane region" description="Helical" evidence="7">
    <location>
        <begin position="31"/>
        <end position="52"/>
    </location>
</feature>
<feature type="transmembrane region" description="Helical" evidence="7">
    <location>
        <begin position="285"/>
        <end position="304"/>
    </location>
</feature>
<dbReference type="HOGENOM" id="CLU_033007_1_1_1"/>
<gene>
    <name evidence="9" type="primary">yea4</name>
    <name evidence="8" type="ORF">SJAG_00434</name>
</gene>
<name>B6JVL9_SCHJY</name>
<dbReference type="GO" id="GO:0005462">
    <property type="term" value="F:UDP-N-acetylglucosamine transmembrane transporter activity"/>
    <property type="evidence" value="ECO:0000318"/>
    <property type="project" value="GO_Central"/>
</dbReference>
<evidence type="ECO:0000256" key="1">
    <source>
        <dbReference type="ARBA" id="ARBA00004127"/>
    </source>
</evidence>
<feature type="transmembrane region" description="Helical" evidence="7">
    <location>
        <begin position="122"/>
        <end position="141"/>
    </location>
</feature>
<accession>B6JVL9</accession>
<dbReference type="GO" id="GO:0005789">
    <property type="term" value="C:endoplasmic reticulum membrane"/>
    <property type="evidence" value="ECO:0000318"/>
    <property type="project" value="GO_Central"/>
</dbReference>
<keyword evidence="5 7" id="KW-1133">Transmembrane helix</keyword>
<evidence type="ECO:0000256" key="4">
    <source>
        <dbReference type="ARBA" id="ARBA00022692"/>
    </source>
</evidence>
<organism evidence="8 10">
    <name type="scientific">Schizosaccharomyces japonicus (strain yFS275 / FY16936)</name>
    <name type="common">Fission yeast</name>
    <dbReference type="NCBI Taxonomy" id="402676"/>
    <lineage>
        <taxon>Eukaryota</taxon>
        <taxon>Fungi</taxon>
        <taxon>Dikarya</taxon>
        <taxon>Ascomycota</taxon>
        <taxon>Taphrinomycotina</taxon>
        <taxon>Schizosaccharomycetes</taxon>
        <taxon>Schizosaccharomycetales</taxon>
        <taxon>Schizosaccharomycetaceae</taxon>
        <taxon>Schizosaccharomyces</taxon>
    </lineage>
</organism>
<proteinExistence type="predicted"/>
<dbReference type="GO" id="GO:0000139">
    <property type="term" value="C:Golgi membrane"/>
    <property type="evidence" value="ECO:0000318"/>
    <property type="project" value="GO_Central"/>
</dbReference>
<feature type="transmembrane region" description="Helical" evidence="7">
    <location>
        <begin position="224"/>
        <end position="245"/>
    </location>
</feature>
<dbReference type="JaponicusDB" id="SJAG_00434">
    <property type="gene designation" value="yea4"/>
</dbReference>
<dbReference type="Proteomes" id="UP000001744">
    <property type="component" value="Unassembled WGS sequence"/>
</dbReference>
<keyword evidence="10" id="KW-1185">Reference proteome</keyword>
<comment type="subcellular location">
    <subcellularLocation>
        <location evidence="1">Endomembrane system</location>
        <topology evidence="1">Multi-pass membrane protein</topology>
    </subcellularLocation>
</comment>
<sequence length="316" mass="34743">MISALSYIFGGCCSTAYTLEAIVREAPNSGVLLTFAQFLFIGVEGFLYHCIVNPKALVRPKVPVTRWLIIVFFFFLINVLNNVALAYDISVPVHIILRSSGPITTMAFGAALLHKRYNVKQVVSVCTLTLGIIIATLGNAQNVRLQVSSVTHFAIGVGLLVVTQFMGAFMGLLLEKTYARYKSDWRESLYYTHAFGIPFFFPLWGKIKEQWVGLLTVSQTQEPIIGLPRGVFFLLLNTLAQYVCVRGVNGLGAKQSALAVSIVLNIRKFASLILSILIFKNELGPAVLFGAFLVFGSSAVYATASTKKQKLESKKE</sequence>
<dbReference type="OrthoDB" id="999962at2759"/>
<dbReference type="STRING" id="402676.B6JVL9"/>
<dbReference type="PANTHER" id="PTHR10778:SF4">
    <property type="entry name" value="NUCLEOTIDE SUGAR TRANSPORTER SLC35B4"/>
    <property type="match status" value="1"/>
</dbReference>
<evidence type="ECO:0000313" key="8">
    <source>
        <dbReference type="EMBL" id="EEB05420.1"/>
    </source>
</evidence>
<dbReference type="AlphaFoldDB" id="B6JVL9"/>
<feature type="transmembrane region" description="Helical" evidence="7">
    <location>
        <begin position="187"/>
        <end position="204"/>
    </location>
</feature>
<protein>
    <submittedName>
        <fullName evidence="8">NST UDP-N-acetylglucosamine transporter</fullName>
    </submittedName>
</protein>
<dbReference type="EMBL" id="KE651166">
    <property type="protein sequence ID" value="EEB05420.1"/>
    <property type="molecule type" value="Genomic_DNA"/>
</dbReference>
<keyword evidence="2" id="KW-0813">Transport</keyword>
<feature type="transmembrane region" description="Helical" evidence="7">
    <location>
        <begin position="64"/>
        <end position="87"/>
    </location>
</feature>
<dbReference type="Pfam" id="PF08449">
    <property type="entry name" value="UAA"/>
    <property type="match status" value="1"/>
</dbReference>
<reference evidence="8 10" key="1">
    <citation type="journal article" date="2011" name="Science">
        <title>Comparative functional genomics of the fission yeasts.</title>
        <authorList>
            <person name="Rhind N."/>
            <person name="Chen Z."/>
            <person name="Yassour M."/>
            <person name="Thompson D.A."/>
            <person name="Haas B.J."/>
            <person name="Habib N."/>
            <person name="Wapinski I."/>
            <person name="Roy S."/>
            <person name="Lin M.F."/>
            <person name="Heiman D.I."/>
            <person name="Young S.K."/>
            <person name="Furuya K."/>
            <person name="Guo Y."/>
            <person name="Pidoux A."/>
            <person name="Chen H.M."/>
            <person name="Robbertse B."/>
            <person name="Goldberg J.M."/>
            <person name="Aoki K."/>
            <person name="Bayne E.H."/>
            <person name="Berlin A.M."/>
            <person name="Desjardins C.A."/>
            <person name="Dobbs E."/>
            <person name="Dukaj L."/>
            <person name="Fan L."/>
            <person name="FitzGerald M.G."/>
            <person name="French C."/>
            <person name="Gujja S."/>
            <person name="Hansen K."/>
            <person name="Keifenheim D."/>
            <person name="Levin J.Z."/>
            <person name="Mosher R.A."/>
            <person name="Mueller C.A."/>
            <person name="Pfiffner J."/>
            <person name="Priest M."/>
            <person name="Russ C."/>
            <person name="Smialowska A."/>
            <person name="Swoboda P."/>
            <person name="Sykes S.M."/>
            <person name="Vaughn M."/>
            <person name="Vengrova S."/>
            <person name="Yoder R."/>
            <person name="Zeng Q."/>
            <person name="Allshire R."/>
            <person name="Baulcombe D."/>
            <person name="Birren B.W."/>
            <person name="Brown W."/>
            <person name="Ekwall K."/>
            <person name="Kellis M."/>
            <person name="Leatherwood J."/>
            <person name="Levin H."/>
            <person name="Margalit H."/>
            <person name="Martienssen R."/>
            <person name="Nieduszynski C.A."/>
            <person name="Spatafora J.W."/>
            <person name="Friedman N."/>
            <person name="Dalgaard J.Z."/>
            <person name="Baumann P."/>
            <person name="Niki H."/>
            <person name="Regev A."/>
            <person name="Nusbaum C."/>
        </authorList>
    </citation>
    <scope>NUCLEOTIDE SEQUENCE [LARGE SCALE GENOMIC DNA]</scope>
    <source>
        <strain evidence="10">yFS275 / FY16936</strain>
    </source>
</reference>
<evidence type="ECO:0000256" key="6">
    <source>
        <dbReference type="ARBA" id="ARBA00023136"/>
    </source>
</evidence>
<feature type="transmembrane region" description="Helical" evidence="7">
    <location>
        <begin position="93"/>
        <end position="113"/>
    </location>
</feature>
<keyword evidence="3" id="KW-0762">Sugar transport</keyword>
<keyword evidence="6 7" id="KW-0472">Membrane</keyword>
<dbReference type="InterPro" id="IPR037185">
    <property type="entry name" value="EmrE-like"/>
</dbReference>
<dbReference type="RefSeq" id="XP_002171713.1">
    <property type="nucleotide sequence ID" value="XM_002171677.2"/>
</dbReference>
<dbReference type="NCBIfam" id="TIGR00803">
    <property type="entry name" value="nst"/>
    <property type="match status" value="1"/>
</dbReference>
<evidence type="ECO:0000256" key="7">
    <source>
        <dbReference type="SAM" id="Phobius"/>
    </source>
</evidence>
<dbReference type="VEuPathDB" id="FungiDB:SJAG_00434"/>
<feature type="transmembrane region" description="Helical" evidence="7">
    <location>
        <begin position="257"/>
        <end position="279"/>
    </location>
</feature>
<evidence type="ECO:0000256" key="3">
    <source>
        <dbReference type="ARBA" id="ARBA00022597"/>
    </source>
</evidence>
<dbReference type="PANTHER" id="PTHR10778">
    <property type="entry name" value="SOLUTE CARRIER FAMILY 35 MEMBER B"/>
    <property type="match status" value="1"/>
</dbReference>
<dbReference type="GO" id="GO:0005464">
    <property type="term" value="F:UDP-xylose transmembrane transporter activity"/>
    <property type="evidence" value="ECO:0000318"/>
    <property type="project" value="GO_Central"/>
</dbReference>
<dbReference type="InterPro" id="IPR013657">
    <property type="entry name" value="SCL35B1-4/HUT1"/>
</dbReference>